<dbReference type="AlphaFoldDB" id="A0A8H6XEV8"/>
<feature type="compositionally biased region" description="Low complexity" evidence="3">
    <location>
        <begin position="292"/>
        <end position="330"/>
    </location>
</feature>
<dbReference type="Gene3D" id="1.20.1270.60">
    <property type="entry name" value="Arfaptin homology (AH) domain/BAR domain"/>
    <property type="match status" value="1"/>
</dbReference>
<dbReference type="Pfam" id="PF03114">
    <property type="entry name" value="BAR"/>
    <property type="match status" value="1"/>
</dbReference>
<evidence type="ECO:0000313" key="7">
    <source>
        <dbReference type="Proteomes" id="UP000620124"/>
    </source>
</evidence>
<dbReference type="GO" id="GO:0030479">
    <property type="term" value="C:actin cortical patch"/>
    <property type="evidence" value="ECO:0007669"/>
    <property type="project" value="TreeGrafter"/>
</dbReference>
<dbReference type="FunFam" id="2.30.30.40:FF:000100">
    <property type="entry name" value="SH3 domain-containing YSC84-like protein 1"/>
    <property type="match status" value="1"/>
</dbReference>
<feature type="domain" description="SH3" evidence="4">
    <location>
        <begin position="376"/>
        <end position="435"/>
    </location>
</feature>
<dbReference type="Gene3D" id="2.30.30.40">
    <property type="entry name" value="SH3 Domains"/>
    <property type="match status" value="1"/>
</dbReference>
<dbReference type="InterPro" id="IPR036028">
    <property type="entry name" value="SH3-like_dom_sf"/>
</dbReference>
<dbReference type="GO" id="GO:0006897">
    <property type="term" value="P:endocytosis"/>
    <property type="evidence" value="ECO:0007669"/>
    <property type="project" value="InterPro"/>
</dbReference>
<dbReference type="SUPFAM" id="SSF103657">
    <property type="entry name" value="BAR/IMD domain-like"/>
    <property type="match status" value="1"/>
</dbReference>
<comment type="caution">
    <text evidence="6">The sequence shown here is derived from an EMBL/GenBank/DDBJ whole genome shotgun (WGS) entry which is preliminary data.</text>
</comment>
<dbReference type="GO" id="GO:1990528">
    <property type="term" value="C:Rvs161p-Rvs167p complex"/>
    <property type="evidence" value="ECO:0007669"/>
    <property type="project" value="TreeGrafter"/>
</dbReference>
<accession>A0A8H6XEV8</accession>
<keyword evidence="7" id="KW-1185">Reference proteome</keyword>
<dbReference type="InterPro" id="IPR001452">
    <property type="entry name" value="SH3_domain"/>
</dbReference>
<dbReference type="PANTHER" id="PTHR47174:SF1">
    <property type="entry name" value="REDUCED VIABILITY UPON STARVATION PROTEIN 167"/>
    <property type="match status" value="1"/>
</dbReference>
<feature type="compositionally biased region" description="Pro residues" evidence="3">
    <location>
        <begin position="331"/>
        <end position="348"/>
    </location>
</feature>
<feature type="compositionally biased region" description="Low complexity" evidence="3">
    <location>
        <begin position="349"/>
        <end position="360"/>
    </location>
</feature>
<dbReference type="EMBL" id="JACAZI010000019">
    <property type="protein sequence ID" value="KAF7340140.1"/>
    <property type="molecule type" value="Genomic_DNA"/>
</dbReference>
<feature type="region of interest" description="Disordered" evidence="3">
    <location>
        <begin position="288"/>
        <end position="372"/>
    </location>
</feature>
<dbReference type="PRINTS" id="PR00452">
    <property type="entry name" value="SH3DOMAIN"/>
</dbReference>
<proteinExistence type="predicted"/>
<evidence type="ECO:0000256" key="1">
    <source>
        <dbReference type="ARBA" id="ARBA00022443"/>
    </source>
</evidence>
<dbReference type="InterPro" id="IPR027267">
    <property type="entry name" value="AH/BAR_dom_sf"/>
</dbReference>
<gene>
    <name evidence="6" type="ORF">MVEN_01932500</name>
</gene>
<dbReference type="SUPFAM" id="SSF50044">
    <property type="entry name" value="SH3-domain"/>
    <property type="match status" value="1"/>
</dbReference>
<dbReference type="PANTHER" id="PTHR47174">
    <property type="entry name" value="BRIDGING INTEGRATOR 3"/>
    <property type="match status" value="1"/>
</dbReference>
<dbReference type="PROSITE" id="PS50002">
    <property type="entry name" value="SH3"/>
    <property type="match status" value="1"/>
</dbReference>
<dbReference type="GO" id="GO:0008289">
    <property type="term" value="F:lipid binding"/>
    <property type="evidence" value="ECO:0007669"/>
    <property type="project" value="TreeGrafter"/>
</dbReference>
<dbReference type="GO" id="GO:0051666">
    <property type="term" value="P:actin cortical patch localization"/>
    <property type="evidence" value="ECO:0007669"/>
    <property type="project" value="InterPro"/>
</dbReference>
<sequence length="435" mass="48151">MKGFGKTMKRLPHTVTSKVGMAKKSNDPEFDDYQRHFGTMEKAAETLLKDTKSFTDSINALFTSGAGFATHFSTLFHPIAGEYDLIGKNPDSAQTIRSVTKYETAMEELRTAIGPELDLIESRVVGPIKELQQIMKTIRKSITKRDHKLTDYDRFNNSLTKLRDKKEKSLSDEKNLFKLEQDFELATNEYDFLNNALKTDLPRFMMLSTQFIDPLFSSFFYMQLNIFYLILEKVNGFAEENKYDVTNTPGTQIANDYEEKRTDAWSRIEELNITKRIISVSKMVQANRSQNGGSSLGRSATTASSTSTASSLSASRAPPARVPSFSSLKKVPPPVPGSSAAAPPPPYTPSGGAAAAATKRAPPPPPPLKPKPKIAPKVQYVVALYDFAAQADGDLSFNTGDRIEVVERGASAEDWWTGRLNGQQGVFPGNYVQET</sequence>
<evidence type="ECO:0000259" key="4">
    <source>
        <dbReference type="PROSITE" id="PS50002"/>
    </source>
</evidence>
<dbReference type="Pfam" id="PF00018">
    <property type="entry name" value="SH3_1"/>
    <property type="match status" value="1"/>
</dbReference>
<dbReference type="GO" id="GO:0043332">
    <property type="term" value="C:mating projection tip"/>
    <property type="evidence" value="ECO:0007669"/>
    <property type="project" value="TreeGrafter"/>
</dbReference>
<dbReference type="InterPro" id="IPR046982">
    <property type="entry name" value="BIN3/RVS161-like"/>
</dbReference>
<evidence type="ECO:0000256" key="2">
    <source>
        <dbReference type="PROSITE-ProRule" id="PRU00192"/>
    </source>
</evidence>
<feature type="domain" description="BAR" evidence="5">
    <location>
        <begin position="15"/>
        <end position="247"/>
    </location>
</feature>
<keyword evidence="1 2" id="KW-0728">SH3 domain</keyword>
<protein>
    <submittedName>
        <fullName evidence="6">Bar adaptor protein</fullName>
    </submittedName>
</protein>
<dbReference type="InterPro" id="IPR004148">
    <property type="entry name" value="BAR_dom"/>
</dbReference>
<dbReference type="GO" id="GO:0031097">
    <property type="term" value="C:medial cortex"/>
    <property type="evidence" value="ECO:0007669"/>
    <property type="project" value="TreeGrafter"/>
</dbReference>
<dbReference type="OrthoDB" id="2159336at2759"/>
<evidence type="ECO:0000256" key="3">
    <source>
        <dbReference type="SAM" id="MobiDB-lite"/>
    </source>
</evidence>
<evidence type="ECO:0000259" key="5">
    <source>
        <dbReference type="PROSITE" id="PS51021"/>
    </source>
</evidence>
<reference evidence="6" key="1">
    <citation type="submission" date="2020-05" db="EMBL/GenBank/DDBJ databases">
        <title>Mycena genomes resolve the evolution of fungal bioluminescence.</title>
        <authorList>
            <person name="Tsai I.J."/>
        </authorList>
    </citation>
    <scope>NUCLEOTIDE SEQUENCE</scope>
    <source>
        <strain evidence="6">CCC161011</strain>
    </source>
</reference>
<dbReference type="SMART" id="SM00721">
    <property type="entry name" value="BAR"/>
    <property type="match status" value="1"/>
</dbReference>
<dbReference type="SMART" id="SM00326">
    <property type="entry name" value="SH3"/>
    <property type="match status" value="1"/>
</dbReference>
<dbReference type="PROSITE" id="PS51021">
    <property type="entry name" value="BAR"/>
    <property type="match status" value="1"/>
</dbReference>
<organism evidence="6 7">
    <name type="scientific">Mycena venus</name>
    <dbReference type="NCBI Taxonomy" id="2733690"/>
    <lineage>
        <taxon>Eukaryota</taxon>
        <taxon>Fungi</taxon>
        <taxon>Dikarya</taxon>
        <taxon>Basidiomycota</taxon>
        <taxon>Agaricomycotina</taxon>
        <taxon>Agaricomycetes</taxon>
        <taxon>Agaricomycetidae</taxon>
        <taxon>Agaricales</taxon>
        <taxon>Marasmiineae</taxon>
        <taxon>Mycenaceae</taxon>
        <taxon>Mycena</taxon>
    </lineage>
</organism>
<dbReference type="Proteomes" id="UP000620124">
    <property type="component" value="Unassembled WGS sequence"/>
</dbReference>
<name>A0A8H6XEV8_9AGAR</name>
<dbReference type="GO" id="GO:0097320">
    <property type="term" value="P:plasma membrane tubulation"/>
    <property type="evidence" value="ECO:0007669"/>
    <property type="project" value="TreeGrafter"/>
</dbReference>
<evidence type="ECO:0000313" key="6">
    <source>
        <dbReference type="EMBL" id="KAF7340140.1"/>
    </source>
</evidence>
<dbReference type="CDD" id="cd07599">
    <property type="entry name" value="BAR_Rvs167p"/>
    <property type="match status" value="1"/>
</dbReference>